<comment type="function">
    <text evidence="1">Central component in molecular interactions underlying sperm crawling. Forms an extensive filament system that extends from sperm villipoda, along the leading edge of the pseudopod.</text>
</comment>
<dbReference type="SUPFAM" id="SSF49354">
    <property type="entry name" value="PapD-like"/>
    <property type="match status" value="1"/>
</dbReference>
<protein>
    <recommendedName>
        <fullName evidence="1">Major sperm protein</fullName>
    </recommendedName>
</protein>
<dbReference type="InterPro" id="IPR013783">
    <property type="entry name" value="Ig-like_fold"/>
</dbReference>
<comment type="caution">
    <text evidence="3">The sequence shown here is derived from an EMBL/GenBank/DDBJ whole genome shotgun (WGS) entry which is preliminary data.</text>
</comment>
<evidence type="ECO:0000256" key="1">
    <source>
        <dbReference type="RuleBase" id="RU003425"/>
    </source>
</evidence>
<accession>A0A016UEH6</accession>
<organism evidence="3 4">
    <name type="scientific">Ancylostoma ceylanicum</name>
    <dbReference type="NCBI Taxonomy" id="53326"/>
    <lineage>
        <taxon>Eukaryota</taxon>
        <taxon>Metazoa</taxon>
        <taxon>Ecdysozoa</taxon>
        <taxon>Nematoda</taxon>
        <taxon>Chromadorea</taxon>
        <taxon>Rhabditida</taxon>
        <taxon>Rhabditina</taxon>
        <taxon>Rhabditomorpha</taxon>
        <taxon>Strongyloidea</taxon>
        <taxon>Ancylostomatidae</taxon>
        <taxon>Ancylostomatinae</taxon>
        <taxon>Ancylostoma</taxon>
    </lineage>
</organism>
<evidence type="ECO:0000313" key="4">
    <source>
        <dbReference type="Proteomes" id="UP000024635"/>
    </source>
</evidence>
<dbReference type="OrthoDB" id="5823520at2759"/>
<dbReference type="Proteomes" id="UP000024635">
    <property type="component" value="Unassembled WGS sequence"/>
</dbReference>
<dbReference type="InterPro" id="IPR000535">
    <property type="entry name" value="MSP_dom"/>
</dbReference>
<name>A0A016UEH6_9BILA</name>
<keyword evidence="1" id="KW-0963">Cytoplasm</keyword>
<sequence length="137" mass="15437">MINGAVILEYIPPIDFREISGQASIIRSVEVSGEKWESSLSLQNTSQCGVLFKVKCTSNARIEIDDCADILLPGNEVQVPFRKKCAGSEKDQLMVLYCLVGKQWMGGDSSAFRLRCWERVKKQDVIIKRKVIDIVEK</sequence>
<dbReference type="Pfam" id="PF00635">
    <property type="entry name" value="Motile_Sperm"/>
    <property type="match status" value="1"/>
</dbReference>
<feature type="domain" description="MSP" evidence="2">
    <location>
        <begin position="7"/>
        <end position="135"/>
    </location>
</feature>
<dbReference type="EMBL" id="JARK01001380">
    <property type="protein sequence ID" value="EYC13272.1"/>
    <property type="molecule type" value="Genomic_DNA"/>
</dbReference>
<keyword evidence="4" id="KW-1185">Reference proteome</keyword>
<dbReference type="PROSITE" id="PS50202">
    <property type="entry name" value="MSP"/>
    <property type="match status" value="1"/>
</dbReference>
<evidence type="ECO:0000259" key="2">
    <source>
        <dbReference type="PROSITE" id="PS50202"/>
    </source>
</evidence>
<reference evidence="4" key="1">
    <citation type="journal article" date="2015" name="Nat. Genet.">
        <title>The genome and transcriptome of the zoonotic hookworm Ancylostoma ceylanicum identify infection-specific gene families.</title>
        <authorList>
            <person name="Schwarz E.M."/>
            <person name="Hu Y."/>
            <person name="Antoshechkin I."/>
            <person name="Miller M.M."/>
            <person name="Sternberg P.W."/>
            <person name="Aroian R.V."/>
        </authorList>
    </citation>
    <scope>NUCLEOTIDE SEQUENCE</scope>
    <source>
        <strain evidence="4">HY135</strain>
    </source>
</reference>
<gene>
    <name evidence="3" type="primary">Acey_s0044.g1072</name>
    <name evidence="3" type="synonym">Acey-K06A5.3</name>
    <name evidence="3" type="ORF">Y032_0044g1072</name>
</gene>
<dbReference type="InterPro" id="IPR008962">
    <property type="entry name" value="PapD-like_sf"/>
</dbReference>
<evidence type="ECO:0000313" key="3">
    <source>
        <dbReference type="EMBL" id="EYC13272.1"/>
    </source>
</evidence>
<proteinExistence type="predicted"/>
<dbReference type="Gene3D" id="2.60.40.10">
    <property type="entry name" value="Immunoglobulins"/>
    <property type="match status" value="1"/>
</dbReference>
<keyword evidence="1" id="KW-0206">Cytoskeleton</keyword>
<dbReference type="AlphaFoldDB" id="A0A016UEH6"/>